<evidence type="ECO:0000256" key="7">
    <source>
        <dbReference type="SAM" id="Phobius"/>
    </source>
</evidence>
<feature type="transmembrane region" description="Helical" evidence="7">
    <location>
        <begin position="163"/>
        <end position="186"/>
    </location>
</feature>
<feature type="transmembrane region" description="Helical" evidence="7">
    <location>
        <begin position="133"/>
        <end position="151"/>
    </location>
</feature>
<feature type="transmembrane region" description="Helical" evidence="7">
    <location>
        <begin position="192"/>
        <end position="212"/>
    </location>
</feature>
<comment type="subcellular location">
    <subcellularLocation>
        <location evidence="6">Cell membrane</location>
        <topology evidence="6">Multi-pass membrane protein</topology>
    </subcellularLocation>
    <subcellularLocation>
        <location evidence="1">Membrane</location>
        <topology evidence="1">Multi-pass membrane protein</topology>
    </subcellularLocation>
</comment>
<dbReference type="PANTHER" id="PTHR30477">
    <property type="entry name" value="ABC-TRANSPORTER METAL-BINDING PROTEIN"/>
    <property type="match status" value="1"/>
</dbReference>
<feature type="transmembrane region" description="Helical" evidence="7">
    <location>
        <begin position="39"/>
        <end position="58"/>
    </location>
</feature>
<evidence type="ECO:0000256" key="3">
    <source>
        <dbReference type="ARBA" id="ARBA00022692"/>
    </source>
</evidence>
<feature type="transmembrane region" description="Helical" evidence="7">
    <location>
        <begin position="64"/>
        <end position="81"/>
    </location>
</feature>
<keyword evidence="3 6" id="KW-0812">Transmembrane</keyword>
<feature type="transmembrane region" description="Helical" evidence="7">
    <location>
        <begin position="219"/>
        <end position="241"/>
    </location>
</feature>
<keyword evidence="5 7" id="KW-0472">Membrane</keyword>
<evidence type="ECO:0000256" key="6">
    <source>
        <dbReference type="RuleBase" id="RU003943"/>
    </source>
</evidence>
<name>A0AAU8PZQ0_DESK7</name>
<evidence type="ECO:0000313" key="9">
    <source>
        <dbReference type="Proteomes" id="UP000009229"/>
    </source>
</evidence>
<dbReference type="InterPro" id="IPR037294">
    <property type="entry name" value="ABC_BtuC-like"/>
</dbReference>
<keyword evidence="4 7" id="KW-1133">Transmembrane helix</keyword>
<feature type="transmembrane region" description="Helical" evidence="7">
    <location>
        <begin position="247"/>
        <end position="264"/>
    </location>
</feature>
<dbReference type="GO" id="GO:0010043">
    <property type="term" value="P:response to zinc ion"/>
    <property type="evidence" value="ECO:0007669"/>
    <property type="project" value="TreeGrafter"/>
</dbReference>
<dbReference type="Gene3D" id="1.10.3470.10">
    <property type="entry name" value="ABC transporter involved in vitamin B12 uptake, BtuC"/>
    <property type="match status" value="1"/>
</dbReference>
<dbReference type="GO" id="GO:0043190">
    <property type="term" value="C:ATP-binding cassette (ABC) transporter complex"/>
    <property type="evidence" value="ECO:0007669"/>
    <property type="project" value="InterPro"/>
</dbReference>
<dbReference type="EMBL" id="CP002770">
    <property type="protein sequence ID" value="AEG15713.1"/>
    <property type="molecule type" value="Genomic_DNA"/>
</dbReference>
<sequence length="286" mass="30299">MDLSILSYQFMQNAILAGLLGGVACSLIGVFVVTMNLSFIGVAISHAAFAGALCGAWLGFNPLAGAFLFSLVAAVVIGPLADRGEFNPDTPIGIIFSVTMGMAFLFMGLLPGPKTQALELLWGSILTVNDRDLLLLAVVAAVVVSLVVLFFKEIQAVIFHREVALAVGIPASLIFYGLLFLTGSVITASLRSIGGLLIFNLILNPAAAAYQLTYNLRLMFILSSLFGVLSTWTGLFLSAMFDLPSGATIVIVSAVIFVITASFSPKRKVKKWEEEVSTGPGKALFK</sequence>
<evidence type="ECO:0000256" key="1">
    <source>
        <dbReference type="ARBA" id="ARBA00004141"/>
    </source>
</evidence>
<comment type="similarity">
    <text evidence="2 6">Belongs to the ABC-3 integral membrane protein family.</text>
</comment>
<dbReference type="Proteomes" id="UP000009229">
    <property type="component" value="Chromosome"/>
</dbReference>
<dbReference type="Pfam" id="PF00950">
    <property type="entry name" value="ABC-3"/>
    <property type="match status" value="1"/>
</dbReference>
<accession>A0AAU8PZQ0</accession>
<gene>
    <name evidence="8" type="ordered locus">Desku_2173</name>
</gene>
<feature type="transmembrane region" description="Helical" evidence="7">
    <location>
        <begin position="12"/>
        <end position="32"/>
    </location>
</feature>
<keyword evidence="9" id="KW-1185">Reference proteome</keyword>
<protein>
    <submittedName>
        <fullName evidence="8">ABC-type transporter, integral membrane subunit</fullName>
    </submittedName>
</protein>
<evidence type="ECO:0000313" key="8">
    <source>
        <dbReference type="EMBL" id="AEG15713.1"/>
    </source>
</evidence>
<dbReference type="AlphaFoldDB" id="A0AAU8PZQ0"/>
<dbReference type="KEGG" id="dku:Desku_2173"/>
<feature type="transmembrane region" description="Helical" evidence="7">
    <location>
        <begin position="93"/>
        <end position="113"/>
    </location>
</feature>
<evidence type="ECO:0000256" key="4">
    <source>
        <dbReference type="ARBA" id="ARBA00022989"/>
    </source>
</evidence>
<evidence type="ECO:0000256" key="2">
    <source>
        <dbReference type="ARBA" id="ARBA00008034"/>
    </source>
</evidence>
<dbReference type="InterPro" id="IPR001626">
    <property type="entry name" value="ABC_TroCD"/>
</dbReference>
<dbReference type="PANTHER" id="PTHR30477:SF0">
    <property type="entry name" value="METAL TRANSPORT SYSTEM MEMBRANE PROTEIN TM_0125-RELATED"/>
    <property type="match status" value="1"/>
</dbReference>
<reference evidence="9" key="1">
    <citation type="submission" date="2011-05" db="EMBL/GenBank/DDBJ databases">
        <title>Complete sequence of Desulfotomaculum kuznetsovii DSM 6115.</title>
        <authorList>
            <person name="Lucas S."/>
            <person name="Han J."/>
            <person name="Lapidus A."/>
            <person name="Cheng J.-F."/>
            <person name="Goodwin L."/>
            <person name="Pitluck S."/>
            <person name="Peters L."/>
            <person name="Mikhailova N."/>
            <person name="Lu M."/>
            <person name="Saunders E."/>
            <person name="Han C."/>
            <person name="Tapia R."/>
            <person name="Land M."/>
            <person name="Hauser L."/>
            <person name="Kyrpides N."/>
            <person name="Ivanova N."/>
            <person name="Pagani I."/>
            <person name="Nazina T."/>
            <person name="Ivanova A."/>
            <person name="Parshina S."/>
            <person name="Kuever J."/>
            <person name="Muyzer G."/>
            <person name="Plugge C."/>
            <person name="Stams A."/>
            <person name="Woyke T."/>
        </authorList>
    </citation>
    <scope>NUCLEOTIDE SEQUENCE [LARGE SCALE GENOMIC DNA]</scope>
    <source>
        <strain evidence="9">DSM 6115 / VKM B-1805 / 17</strain>
    </source>
</reference>
<dbReference type="SUPFAM" id="SSF81345">
    <property type="entry name" value="ABC transporter involved in vitamin B12 uptake, BtuC"/>
    <property type="match status" value="1"/>
</dbReference>
<keyword evidence="6" id="KW-0813">Transport</keyword>
<organism evidence="8 9">
    <name type="scientific">Desulfofundulus kuznetsovii (strain DSM 6115 / VKM B-1805 / 17)</name>
    <name type="common">Desulfotomaculum kuznetsovii</name>
    <dbReference type="NCBI Taxonomy" id="760568"/>
    <lineage>
        <taxon>Bacteria</taxon>
        <taxon>Bacillati</taxon>
        <taxon>Bacillota</taxon>
        <taxon>Clostridia</taxon>
        <taxon>Eubacteriales</taxon>
        <taxon>Peptococcaceae</taxon>
        <taxon>Desulfofundulus</taxon>
    </lineage>
</organism>
<evidence type="ECO:0000256" key="5">
    <source>
        <dbReference type="ARBA" id="ARBA00023136"/>
    </source>
</evidence>
<proteinExistence type="inferred from homology"/>
<dbReference type="RefSeq" id="WP_013823227.1">
    <property type="nucleotide sequence ID" value="NC_015573.1"/>
</dbReference>
<dbReference type="GO" id="GO:0055085">
    <property type="term" value="P:transmembrane transport"/>
    <property type="evidence" value="ECO:0007669"/>
    <property type="project" value="InterPro"/>
</dbReference>